<reference evidence="2" key="1">
    <citation type="submission" date="2023-05" db="EMBL/GenBank/DDBJ databases">
        <authorList>
            <person name="Huff M."/>
        </authorList>
    </citation>
    <scope>NUCLEOTIDE SEQUENCE</scope>
</reference>
<keyword evidence="1" id="KW-0472">Membrane</keyword>
<evidence type="ECO:0000313" key="3">
    <source>
        <dbReference type="Proteomes" id="UP000834106"/>
    </source>
</evidence>
<accession>A0AAD2AH94</accession>
<evidence type="ECO:0000256" key="1">
    <source>
        <dbReference type="SAM" id="Phobius"/>
    </source>
</evidence>
<dbReference type="PANTHER" id="PTHR31168">
    <property type="entry name" value="OS02G0292800 PROTEIN"/>
    <property type="match status" value="1"/>
</dbReference>
<feature type="transmembrane region" description="Helical" evidence="1">
    <location>
        <begin position="186"/>
        <end position="210"/>
    </location>
</feature>
<keyword evidence="1" id="KW-1133">Transmembrane helix</keyword>
<feature type="transmembrane region" description="Helical" evidence="1">
    <location>
        <begin position="75"/>
        <end position="97"/>
    </location>
</feature>
<gene>
    <name evidence="2" type="ORF">FPE_LOCUS35158</name>
</gene>
<sequence>MGLIWRKDYLDLVLVPSGLLFMFGYHLFLLYRYLKFPETTIMGLENHNKRAWVERMTKVDVKDRGPAINVISSNISAATSLSSISLVLSSLIGAWIGSSSVNIFRSSFVYGSIDSSVVFIKYIALLSCFLVAFVCFFQTARYLVHANFLISMPNSDIPVRYVENEVIRGSNFWLIGMRSLYFAMNLLLWIFGPIPMFICSVFTVGVLLNLDRNTTPLHQYTPLVNHDLQKTGQEVTAVTNGASSEIARVETEYPVSSDGHCQQATICRQ</sequence>
<dbReference type="EMBL" id="OU503058">
    <property type="protein sequence ID" value="CAI9787728.1"/>
    <property type="molecule type" value="Genomic_DNA"/>
</dbReference>
<organism evidence="2 3">
    <name type="scientific">Fraxinus pennsylvanica</name>
    <dbReference type="NCBI Taxonomy" id="56036"/>
    <lineage>
        <taxon>Eukaryota</taxon>
        <taxon>Viridiplantae</taxon>
        <taxon>Streptophyta</taxon>
        <taxon>Embryophyta</taxon>
        <taxon>Tracheophyta</taxon>
        <taxon>Spermatophyta</taxon>
        <taxon>Magnoliopsida</taxon>
        <taxon>eudicotyledons</taxon>
        <taxon>Gunneridae</taxon>
        <taxon>Pentapetalae</taxon>
        <taxon>asterids</taxon>
        <taxon>lamiids</taxon>
        <taxon>Lamiales</taxon>
        <taxon>Oleaceae</taxon>
        <taxon>Oleeae</taxon>
        <taxon>Fraxinus</taxon>
    </lineage>
</organism>
<evidence type="ECO:0000313" key="2">
    <source>
        <dbReference type="EMBL" id="CAI9787728.1"/>
    </source>
</evidence>
<dbReference type="Proteomes" id="UP000834106">
    <property type="component" value="Chromosome 23"/>
</dbReference>
<dbReference type="AlphaFoldDB" id="A0AAD2AH94"/>
<keyword evidence="3" id="KW-1185">Reference proteome</keyword>
<dbReference type="PANTHER" id="PTHR31168:SF30">
    <property type="entry name" value="DUF599 DOMAIN-CONTAINING PROTEIN"/>
    <property type="match status" value="1"/>
</dbReference>
<name>A0AAD2AH94_9LAMI</name>
<keyword evidence="1" id="KW-0812">Transmembrane</keyword>
<proteinExistence type="predicted"/>
<evidence type="ECO:0008006" key="4">
    <source>
        <dbReference type="Google" id="ProtNLM"/>
    </source>
</evidence>
<protein>
    <recommendedName>
        <fullName evidence="4">DUF599 domain-containing protein</fullName>
    </recommendedName>
</protein>
<feature type="transmembrane region" description="Helical" evidence="1">
    <location>
        <begin position="12"/>
        <end position="34"/>
    </location>
</feature>
<dbReference type="Pfam" id="PF04654">
    <property type="entry name" value="DUF599"/>
    <property type="match status" value="1"/>
</dbReference>
<dbReference type="InterPro" id="IPR006747">
    <property type="entry name" value="DUF599"/>
</dbReference>
<feature type="transmembrane region" description="Helical" evidence="1">
    <location>
        <begin position="118"/>
        <end position="144"/>
    </location>
</feature>